<gene>
    <name evidence="6" type="ORF">CE457_02865</name>
    <name evidence="5" type="ORF">KUC_1781</name>
</gene>
<keyword evidence="2" id="KW-0805">Transcription regulation</keyword>
<proteinExistence type="predicted"/>
<dbReference type="PANTHER" id="PTHR30363:SF4">
    <property type="entry name" value="GLYCEROL-3-PHOSPHATE REGULON REPRESSOR"/>
    <property type="match status" value="1"/>
</dbReference>
<evidence type="ECO:0000313" key="5">
    <source>
        <dbReference type="EMBL" id="EHJ94822.1"/>
    </source>
</evidence>
<dbReference type="Gene3D" id="3.40.50.1360">
    <property type="match status" value="1"/>
</dbReference>
<dbReference type="SMART" id="SM00420">
    <property type="entry name" value="HTH_DEOR"/>
    <property type="match status" value="1"/>
</dbReference>
<dbReference type="InterPro" id="IPR036390">
    <property type="entry name" value="WH_DNA-bd_sf"/>
</dbReference>
<dbReference type="EMBL" id="NPEY01000002">
    <property type="protein sequence ID" value="OZT75346.1"/>
    <property type="molecule type" value="Genomic_DNA"/>
</dbReference>
<organism evidence="5 7">
    <name type="scientific">Vreelandella boliviensis LC1</name>
    <dbReference type="NCBI Taxonomy" id="1072583"/>
    <lineage>
        <taxon>Bacteria</taxon>
        <taxon>Pseudomonadati</taxon>
        <taxon>Pseudomonadota</taxon>
        <taxon>Gammaproteobacteria</taxon>
        <taxon>Oceanospirillales</taxon>
        <taxon>Halomonadaceae</taxon>
        <taxon>Vreelandella</taxon>
    </lineage>
</organism>
<dbReference type="PROSITE" id="PS51000">
    <property type="entry name" value="HTH_DEOR_2"/>
    <property type="match status" value="1"/>
</dbReference>
<name>A0A265E1M2_9GAMM</name>
<dbReference type="PANTHER" id="PTHR30363">
    <property type="entry name" value="HTH-TYPE TRANSCRIPTIONAL REGULATOR SRLR-RELATED"/>
    <property type="match status" value="1"/>
</dbReference>
<evidence type="ECO:0000313" key="8">
    <source>
        <dbReference type="Proteomes" id="UP000216538"/>
    </source>
</evidence>
<dbReference type="InterPro" id="IPR050313">
    <property type="entry name" value="Carb_Metab_HTH_regulators"/>
</dbReference>
<accession>A0A265E1M2</accession>
<dbReference type="STRING" id="1072583.KUC_1781"/>
<dbReference type="Gene3D" id="1.10.10.10">
    <property type="entry name" value="Winged helix-like DNA-binding domain superfamily/Winged helix DNA-binding domain"/>
    <property type="match status" value="1"/>
</dbReference>
<evidence type="ECO:0000313" key="7">
    <source>
        <dbReference type="Proteomes" id="UP000005756"/>
    </source>
</evidence>
<dbReference type="SUPFAM" id="SSF46785">
    <property type="entry name" value="Winged helix' DNA-binding domain"/>
    <property type="match status" value="1"/>
</dbReference>
<dbReference type="EMBL" id="JH393257">
    <property type="protein sequence ID" value="EHJ94822.1"/>
    <property type="molecule type" value="Genomic_DNA"/>
</dbReference>
<dbReference type="SUPFAM" id="SSF100950">
    <property type="entry name" value="NagB/RpiA/CoA transferase-like"/>
    <property type="match status" value="1"/>
</dbReference>
<dbReference type="Proteomes" id="UP000005756">
    <property type="component" value="Unassembled WGS sequence"/>
</dbReference>
<dbReference type="InterPro" id="IPR014036">
    <property type="entry name" value="DeoR-like_C"/>
</dbReference>
<reference evidence="6 8" key="2">
    <citation type="submission" date="2017-07" db="EMBL/GenBank/DDBJ databases">
        <title>Shotgun whole genome sequences of three halophilic bacterial isolates.</title>
        <authorList>
            <person name="Pozzo T."/>
            <person name="Higdon S.M."/>
            <person name="Quillaguaman J."/>
        </authorList>
    </citation>
    <scope>NUCLEOTIDE SEQUENCE [LARGE SCALE GENOMIC DNA]</scope>
    <source>
        <strain evidence="6 8">LC1</strain>
    </source>
</reference>
<keyword evidence="3" id="KW-0804">Transcription</keyword>
<dbReference type="InterPro" id="IPR036388">
    <property type="entry name" value="WH-like_DNA-bd_sf"/>
</dbReference>
<protein>
    <submittedName>
        <fullName evidence="6">DeoR/GlpR transcriptional regulator</fullName>
    </submittedName>
    <submittedName>
        <fullName evidence="5">Glycerol-3-phosphate regulon repressor</fullName>
    </submittedName>
</protein>
<reference evidence="5 7" key="1">
    <citation type="submission" date="2011-10" db="EMBL/GenBank/DDBJ databases">
        <authorList>
            <person name="Quillaguamn J."/>
            <person name="Guzmn D."/>
            <person name="Balderrama-Subieta A."/>
            <person name="Cardona-Ortuo C."/>
            <person name="Guevara-Martnez M."/>
            <person name="Callisaya-Quispe N."/>
        </authorList>
    </citation>
    <scope>NUCLEOTIDE SEQUENCE [LARGE SCALE GENOMIC DNA]</scope>
    <source>
        <strain evidence="5 7">LC1</strain>
    </source>
</reference>
<dbReference type="Pfam" id="PF08220">
    <property type="entry name" value="HTH_DeoR"/>
    <property type="match status" value="1"/>
</dbReference>
<dbReference type="GO" id="GO:0003700">
    <property type="term" value="F:DNA-binding transcription factor activity"/>
    <property type="evidence" value="ECO:0007669"/>
    <property type="project" value="InterPro"/>
</dbReference>
<evidence type="ECO:0000256" key="3">
    <source>
        <dbReference type="ARBA" id="ARBA00023163"/>
    </source>
</evidence>
<sequence>MLSFNIPWLSFAALFAFVVLRGAMRQFERRQQLLQRIHSQGRQSVDNLAGEFGVSVQTLRGDIRHLADKGLVLRRQGEVLPFPEQENIGYDQRQIVNVAGKRQIAARAASLVQDHQALFLGTGTTVEQLADALSDKQGLHIMTNNLHALIKLCQLKCELVVAGGRVRRRDQDVIGGDAWRFFQRYRADVGIVSVGGMDSHGQLYDYNDDEVMAREALLAHAGYRVLVLDKTKFDLPLRCAAGQLGDYDAVVTDVPLPDKLRSPLAARGVRFLV</sequence>
<evidence type="ECO:0000313" key="6">
    <source>
        <dbReference type="EMBL" id="OZT75346.1"/>
    </source>
</evidence>
<dbReference type="InterPro" id="IPR037171">
    <property type="entry name" value="NagB/RpiA_transferase-like"/>
</dbReference>
<keyword evidence="8" id="KW-1185">Reference proteome</keyword>
<feature type="domain" description="HTH deoR-type" evidence="4">
    <location>
        <begin position="26"/>
        <end position="81"/>
    </location>
</feature>
<evidence type="ECO:0000256" key="1">
    <source>
        <dbReference type="ARBA" id="ARBA00022491"/>
    </source>
</evidence>
<dbReference type="Proteomes" id="UP000216538">
    <property type="component" value="Unassembled WGS sequence"/>
</dbReference>
<dbReference type="InterPro" id="IPR001034">
    <property type="entry name" value="DeoR_HTH"/>
</dbReference>
<evidence type="ECO:0000256" key="2">
    <source>
        <dbReference type="ARBA" id="ARBA00023015"/>
    </source>
</evidence>
<dbReference type="SMART" id="SM01134">
    <property type="entry name" value="DeoRC"/>
    <property type="match status" value="1"/>
</dbReference>
<evidence type="ECO:0000259" key="4">
    <source>
        <dbReference type="PROSITE" id="PS51000"/>
    </source>
</evidence>
<dbReference type="Pfam" id="PF00455">
    <property type="entry name" value="DeoRC"/>
    <property type="match status" value="1"/>
</dbReference>
<dbReference type="AlphaFoldDB" id="A0A265E1M2"/>
<keyword evidence="1" id="KW-0678">Repressor</keyword>